<sequence>MEELVKKVEEKGINVEDVLLTALSKVDPEESIRLRVQLAEKYMKELEDYINKGDAVQASEKAYKVAEEIVKALAEKLKTPEYQQAMKEGRWYTYTLGKTVNNLAKKVGEWILDGWNSAYFLHIWGFHEAKLSIDDITSYVSKVIKMYEEARKII</sequence>
<keyword evidence="3" id="KW-1185">Reference proteome</keyword>
<dbReference type="InterPro" id="IPR010268">
    <property type="entry name" value="PaREP1"/>
</dbReference>
<dbReference type="OrthoDB" id="40236at2157"/>
<dbReference type="AlphaFoldDB" id="A0A650CIW7"/>
<keyword evidence="2" id="KW-0067">ATP-binding</keyword>
<evidence type="ECO:0000313" key="3">
    <source>
        <dbReference type="Proteomes" id="UP000427373"/>
    </source>
</evidence>
<dbReference type="RefSeq" id="WP_156014953.1">
    <property type="nucleotide sequence ID" value="NZ_CP045484.1"/>
</dbReference>
<protein>
    <submittedName>
        <fullName evidence="2">Superfamily I DNA and RNA helicase and helicaseubunit</fullName>
    </submittedName>
</protein>
<dbReference type="Proteomes" id="UP000582213">
    <property type="component" value="Unassembled WGS sequence"/>
</dbReference>
<dbReference type="Pfam" id="PF05942">
    <property type="entry name" value="PaREP1"/>
    <property type="match status" value="1"/>
</dbReference>
<dbReference type="KEGG" id="soh:D1869_09880"/>
<dbReference type="EMBL" id="CP045484">
    <property type="protein sequence ID" value="QGR17467.1"/>
    <property type="molecule type" value="Genomic_DNA"/>
</dbReference>
<dbReference type="PANTHER" id="PTHR34237">
    <property type="entry name" value="PAREP8-RELATED"/>
    <property type="match status" value="1"/>
</dbReference>
<evidence type="ECO:0000313" key="1">
    <source>
        <dbReference type="EMBL" id="MBB5254957.1"/>
    </source>
</evidence>
<accession>A0A650CIW7</accession>
<dbReference type="GeneID" id="42801556"/>
<keyword evidence="2" id="KW-0547">Nucleotide-binding</keyword>
<keyword evidence="2" id="KW-0378">Hydrolase</keyword>
<name>A0A650CIW7_SULOH</name>
<evidence type="ECO:0000313" key="4">
    <source>
        <dbReference type="Proteomes" id="UP000582213"/>
    </source>
</evidence>
<dbReference type="Proteomes" id="UP000427373">
    <property type="component" value="Chromosome"/>
</dbReference>
<dbReference type="Gene3D" id="1.20.120.330">
    <property type="entry name" value="Nucleotidyltransferases domain 2"/>
    <property type="match status" value="1"/>
</dbReference>
<dbReference type="GO" id="GO:0004386">
    <property type="term" value="F:helicase activity"/>
    <property type="evidence" value="ECO:0007669"/>
    <property type="project" value="UniProtKB-KW"/>
</dbReference>
<reference evidence="1 4" key="2">
    <citation type="submission" date="2020-08" db="EMBL/GenBank/DDBJ databases">
        <title>Genomic Encyclopedia of Type Strains, Phase IV (KMG-IV): sequencing the most valuable type-strain genomes for metagenomic binning, comparative biology and taxonomic classification.</title>
        <authorList>
            <person name="Goeker M."/>
        </authorList>
    </citation>
    <scope>NUCLEOTIDE SEQUENCE [LARGE SCALE GENOMIC DNA]</scope>
    <source>
        <strain evidence="1 4">DSM 12421</strain>
    </source>
</reference>
<evidence type="ECO:0000313" key="2">
    <source>
        <dbReference type="EMBL" id="QGR17467.1"/>
    </source>
</evidence>
<organism evidence="2 3">
    <name type="scientific">Sulfurisphaera ohwakuensis</name>
    <dbReference type="NCBI Taxonomy" id="69656"/>
    <lineage>
        <taxon>Archaea</taxon>
        <taxon>Thermoproteota</taxon>
        <taxon>Thermoprotei</taxon>
        <taxon>Sulfolobales</taxon>
        <taxon>Sulfolobaceae</taxon>
        <taxon>Sulfurisphaera</taxon>
    </lineage>
</organism>
<gene>
    <name evidence="2" type="ORF">D1869_09880</name>
    <name evidence="1" type="ORF">HNQ62_002732</name>
</gene>
<keyword evidence="2" id="KW-0347">Helicase</keyword>
<dbReference type="PANTHER" id="PTHR34237:SF4">
    <property type="entry name" value="PAREP1 FAMILY PROTEIN"/>
    <property type="match status" value="1"/>
</dbReference>
<proteinExistence type="predicted"/>
<dbReference type="EMBL" id="JACHFY010000033">
    <property type="protein sequence ID" value="MBB5254957.1"/>
    <property type="molecule type" value="Genomic_DNA"/>
</dbReference>
<reference evidence="2 3" key="1">
    <citation type="submission" date="2019-10" db="EMBL/GenBank/DDBJ databases">
        <title>Genome Sequences from Six Type Strain Members of the Archaeal Family Sulfolobaceae: Acidianus ambivalens, Acidianus infernus, Metallosphaera prunae, Stygiolobus azoricus, Sulfolobus metallicus, and Sulfurisphaera ohwakuensis.</title>
        <authorList>
            <person name="Counts J.A."/>
            <person name="Kelly R.M."/>
        </authorList>
    </citation>
    <scope>NUCLEOTIDE SEQUENCE [LARGE SCALE GENOMIC DNA]</scope>
    <source>
        <strain evidence="2 3">TA-1</strain>
    </source>
</reference>